<feature type="compositionally biased region" description="Low complexity" evidence="1">
    <location>
        <begin position="142"/>
        <end position="163"/>
    </location>
</feature>
<dbReference type="OrthoDB" id="5366687at2759"/>
<dbReference type="EMBL" id="PDLN01000008">
    <property type="protein sequence ID" value="RDW78146.1"/>
    <property type="molecule type" value="Genomic_DNA"/>
</dbReference>
<name>A0A3D8RVZ1_9HELO</name>
<evidence type="ECO:0000313" key="2">
    <source>
        <dbReference type="EMBL" id="RDW78146.1"/>
    </source>
</evidence>
<organism evidence="2 3">
    <name type="scientific">Coleophoma crateriformis</name>
    <dbReference type="NCBI Taxonomy" id="565419"/>
    <lineage>
        <taxon>Eukaryota</taxon>
        <taxon>Fungi</taxon>
        <taxon>Dikarya</taxon>
        <taxon>Ascomycota</taxon>
        <taxon>Pezizomycotina</taxon>
        <taxon>Leotiomycetes</taxon>
        <taxon>Helotiales</taxon>
        <taxon>Dermateaceae</taxon>
        <taxon>Coleophoma</taxon>
    </lineage>
</organism>
<gene>
    <name evidence="2" type="ORF">BP5796_05998</name>
</gene>
<evidence type="ECO:0000256" key="1">
    <source>
        <dbReference type="SAM" id="MobiDB-lite"/>
    </source>
</evidence>
<keyword evidence="3" id="KW-1185">Reference proteome</keyword>
<feature type="compositionally biased region" description="Basic residues" evidence="1">
    <location>
        <begin position="1"/>
        <end position="13"/>
    </location>
</feature>
<feature type="region of interest" description="Disordered" evidence="1">
    <location>
        <begin position="1"/>
        <end position="20"/>
    </location>
</feature>
<proteinExistence type="predicted"/>
<evidence type="ECO:0000313" key="3">
    <source>
        <dbReference type="Proteomes" id="UP000256328"/>
    </source>
</evidence>
<comment type="caution">
    <text evidence="2">The sequence shown here is derived from an EMBL/GenBank/DDBJ whole genome shotgun (WGS) entry which is preliminary data.</text>
</comment>
<sequence length="277" mass="31511">MSRSSHSGRHRSSLSRNTDTSNEDLIEQVKTIITNLDNVVSNYADRIESYIPSAQSAMAVLDRIRFFREPNRLPEQIWIIQGLQDFAYHDADSGCIRDVAEWSQSAWLKILRIHPENSQILMGLGSNWLQRAQAVLSKIQNEESNQQTNGSSQSSEPQLTSSEPRNEIIADYEPPTDGRRQRIESANYVEARGYLQPAVDFYTRAVRAADSENSMTGSLLAWAAEAQMSLGNVTGSPRDERYFSQAIRYLRRAEAIPNYTLSIYLQNYLDEYGRYVS</sequence>
<reference evidence="2 3" key="1">
    <citation type="journal article" date="2018" name="IMA Fungus">
        <title>IMA Genome-F 9: Draft genome sequence of Annulohypoxylon stygium, Aspergillus mulundensis, Berkeleyomyces basicola (syn. Thielaviopsis basicola), Ceratocystis smalleyi, two Cercospora beticola strains, Coleophoma cylindrospora, Fusarium fracticaudum, Phialophora cf. hyalina, and Morchella septimelata.</title>
        <authorList>
            <person name="Wingfield B.D."/>
            <person name="Bills G.F."/>
            <person name="Dong Y."/>
            <person name="Huang W."/>
            <person name="Nel W.J."/>
            <person name="Swalarsk-Parry B.S."/>
            <person name="Vaghefi N."/>
            <person name="Wilken P.M."/>
            <person name="An Z."/>
            <person name="de Beer Z.W."/>
            <person name="De Vos L."/>
            <person name="Chen L."/>
            <person name="Duong T.A."/>
            <person name="Gao Y."/>
            <person name="Hammerbacher A."/>
            <person name="Kikkert J.R."/>
            <person name="Li Y."/>
            <person name="Li H."/>
            <person name="Li K."/>
            <person name="Li Q."/>
            <person name="Liu X."/>
            <person name="Ma X."/>
            <person name="Naidoo K."/>
            <person name="Pethybridge S.J."/>
            <person name="Sun J."/>
            <person name="Steenkamp E.T."/>
            <person name="van der Nest M.A."/>
            <person name="van Wyk S."/>
            <person name="Wingfield M.J."/>
            <person name="Xiong C."/>
            <person name="Yue Q."/>
            <person name="Zhang X."/>
        </authorList>
    </citation>
    <scope>NUCLEOTIDE SEQUENCE [LARGE SCALE GENOMIC DNA]</scope>
    <source>
        <strain evidence="2 3">BP5796</strain>
    </source>
</reference>
<dbReference type="AlphaFoldDB" id="A0A3D8RVZ1"/>
<dbReference type="Proteomes" id="UP000256328">
    <property type="component" value="Unassembled WGS sequence"/>
</dbReference>
<protein>
    <submittedName>
        <fullName evidence="2">Uncharacterized protein</fullName>
    </submittedName>
</protein>
<accession>A0A3D8RVZ1</accession>
<feature type="region of interest" description="Disordered" evidence="1">
    <location>
        <begin position="140"/>
        <end position="178"/>
    </location>
</feature>